<gene>
    <name evidence="8" type="ORF">GCM10023351_10920</name>
</gene>
<evidence type="ECO:0000313" key="9">
    <source>
        <dbReference type="Proteomes" id="UP001501645"/>
    </source>
</evidence>
<dbReference type="Gene3D" id="3.40.640.10">
    <property type="entry name" value="Type I PLP-dependent aspartate aminotransferase-like (Major domain)"/>
    <property type="match status" value="1"/>
</dbReference>
<name>A0ABP8ZXX7_9MICO</name>
<comment type="cofactor">
    <cofactor evidence="1">
        <name>pyridoxal 5'-phosphate</name>
        <dbReference type="ChEBI" id="CHEBI:597326"/>
    </cofactor>
</comment>
<dbReference type="GO" id="GO:0008483">
    <property type="term" value="F:transaminase activity"/>
    <property type="evidence" value="ECO:0007669"/>
    <property type="project" value="UniProtKB-KW"/>
</dbReference>
<evidence type="ECO:0000259" key="7">
    <source>
        <dbReference type="Pfam" id="PF00155"/>
    </source>
</evidence>
<comment type="caution">
    <text evidence="8">The sequence shown here is derived from an EMBL/GenBank/DDBJ whole genome shotgun (WGS) entry which is preliminary data.</text>
</comment>
<dbReference type="CDD" id="cd00609">
    <property type="entry name" value="AAT_like"/>
    <property type="match status" value="1"/>
</dbReference>
<keyword evidence="3 8" id="KW-0032">Aminotransferase</keyword>
<dbReference type="Gene3D" id="3.90.1150.10">
    <property type="entry name" value="Aspartate Aminotransferase, domain 1"/>
    <property type="match status" value="1"/>
</dbReference>
<dbReference type="EC" id="2.6.1.2" evidence="6"/>
<dbReference type="RefSeq" id="WP_345436758.1">
    <property type="nucleotide sequence ID" value="NZ_BAABKO010000001.1"/>
</dbReference>
<organism evidence="8 9">
    <name type="scientific">Microbacterium gilvum</name>
    <dbReference type="NCBI Taxonomy" id="1336204"/>
    <lineage>
        <taxon>Bacteria</taxon>
        <taxon>Bacillati</taxon>
        <taxon>Actinomycetota</taxon>
        <taxon>Actinomycetes</taxon>
        <taxon>Micrococcales</taxon>
        <taxon>Microbacteriaceae</taxon>
        <taxon>Microbacterium</taxon>
    </lineage>
</organism>
<proteinExistence type="inferred from homology"/>
<evidence type="ECO:0000256" key="5">
    <source>
        <dbReference type="ARBA" id="ARBA00022898"/>
    </source>
</evidence>
<feature type="domain" description="Aminotransferase class I/classII large" evidence="7">
    <location>
        <begin position="38"/>
        <end position="399"/>
    </location>
</feature>
<dbReference type="Pfam" id="PF00155">
    <property type="entry name" value="Aminotran_1_2"/>
    <property type="match status" value="1"/>
</dbReference>
<dbReference type="InterPro" id="IPR015422">
    <property type="entry name" value="PyrdxlP-dep_Trfase_small"/>
</dbReference>
<evidence type="ECO:0000256" key="3">
    <source>
        <dbReference type="ARBA" id="ARBA00022576"/>
    </source>
</evidence>
<protein>
    <recommendedName>
        <fullName evidence="6">alanine transaminase</fullName>
        <ecNumber evidence="6">2.6.1.2</ecNumber>
    </recommendedName>
</protein>
<evidence type="ECO:0000313" key="8">
    <source>
        <dbReference type="EMBL" id="GAA4769055.1"/>
    </source>
</evidence>
<dbReference type="PANTHER" id="PTHR43488">
    <property type="entry name" value="GLUTAMATE-PYRUVATE AMINOTRANSFERASE ALAA"/>
    <property type="match status" value="1"/>
</dbReference>
<dbReference type="InterPro" id="IPR004839">
    <property type="entry name" value="Aminotransferase_I/II_large"/>
</dbReference>
<accession>A0ABP8ZXX7</accession>
<keyword evidence="4" id="KW-0808">Transferase</keyword>
<keyword evidence="5" id="KW-0663">Pyridoxal phosphate</keyword>
<dbReference type="PANTHER" id="PTHR43488:SF2">
    <property type="entry name" value="GLUTAMATE-PYRUVATE AMINOTRANSFERASE ALAA"/>
    <property type="match status" value="1"/>
</dbReference>
<comment type="similarity">
    <text evidence="2">Belongs to the class-I pyridoxal-phosphate-dependent aminotransferase family.</text>
</comment>
<evidence type="ECO:0000256" key="4">
    <source>
        <dbReference type="ARBA" id="ARBA00022679"/>
    </source>
</evidence>
<evidence type="ECO:0000256" key="6">
    <source>
        <dbReference type="ARBA" id="ARBA00026106"/>
    </source>
</evidence>
<dbReference type="EMBL" id="BAABKO010000001">
    <property type="protein sequence ID" value="GAA4769055.1"/>
    <property type="molecule type" value="Genomic_DNA"/>
</dbReference>
<evidence type="ECO:0000256" key="2">
    <source>
        <dbReference type="ARBA" id="ARBA00007441"/>
    </source>
</evidence>
<sequence length="409" mass="45007">MNSLRPLGQSAKLQNVLYEIRGAALAEATRLEADGHSILKLNTGNPAIFGFEAPYQIVRDMIEAVPYAHGYSDSRGILPARRAIVSRYEETPGFPHVDPDDVYLGNGVSELITMTMQALLDEGDEVLIPAPDYPLWTAMTSLSGGTPVHYLCDEENGWQPDLEDIRSKITPRTKAIVIINPNNPTGAVYSRQLLEGLTQIAREHSLLVLSDEIYDRILFDDAVHIPTATVAPDLLVLTFNGLSKTYRVAGYRSGWMVITGPKTHAKGFLEGIQLLASTRLCANVPAQHAVLAALTGVQSIDALIAPTGRLHEQRDVAWQKLEAIPGVSCVQPKGALYAFPRLDPEVHEIRDDKQLIYDLLVSEHILLVEGTGFNWPTPDHLRVVTLPEARVLSEAIERLGNFLASYRQA</sequence>
<dbReference type="InterPro" id="IPR015424">
    <property type="entry name" value="PyrdxlP-dep_Trfase"/>
</dbReference>
<keyword evidence="9" id="KW-1185">Reference proteome</keyword>
<evidence type="ECO:0000256" key="1">
    <source>
        <dbReference type="ARBA" id="ARBA00001933"/>
    </source>
</evidence>
<reference evidence="9" key="1">
    <citation type="journal article" date="2019" name="Int. J. Syst. Evol. Microbiol.">
        <title>The Global Catalogue of Microorganisms (GCM) 10K type strain sequencing project: providing services to taxonomists for standard genome sequencing and annotation.</title>
        <authorList>
            <consortium name="The Broad Institute Genomics Platform"/>
            <consortium name="The Broad Institute Genome Sequencing Center for Infectious Disease"/>
            <person name="Wu L."/>
            <person name="Ma J."/>
        </authorList>
    </citation>
    <scope>NUCLEOTIDE SEQUENCE [LARGE SCALE GENOMIC DNA]</scope>
    <source>
        <strain evidence="9">JCM 18537</strain>
    </source>
</reference>
<dbReference type="Proteomes" id="UP001501645">
    <property type="component" value="Unassembled WGS sequence"/>
</dbReference>
<dbReference type="SUPFAM" id="SSF53383">
    <property type="entry name" value="PLP-dependent transferases"/>
    <property type="match status" value="1"/>
</dbReference>
<dbReference type="InterPro" id="IPR051926">
    <property type="entry name" value="Ala_Aminotransferase"/>
</dbReference>
<dbReference type="InterPro" id="IPR015421">
    <property type="entry name" value="PyrdxlP-dep_Trfase_major"/>
</dbReference>